<evidence type="ECO:0000259" key="4">
    <source>
        <dbReference type="PROSITE" id="PS50932"/>
    </source>
</evidence>
<comment type="caution">
    <text evidence="5">The sequence shown here is derived from an EMBL/GenBank/DDBJ whole genome shotgun (WGS) entry which is preliminary data.</text>
</comment>
<sequence length="380" mass="43425">MRARKIIHLVKLYQIKAHLLCIFGRRNNIFLFRTTLTTIKDIAKKANVSTGTVDRVIHNRPGVSEKTKILVKKILEEHNFQINTIASTLALNKSYKIAALIPEASAKNEFWSEPKKGIEKATEEIKNFRVSTTFFLFNQFDNKSYLTAFKNLIKDEFDAVLVAPVFHKETIKLVEYLDKKNTPYIFINIEEKGLNALSFIGQDSFKSGYLAAKLMSVMIPDSSNIMIPVFRLNTGNYLSITERISGFKSFFNDKKSDLEIKDLVIPDLENTDGITKVLDEQFRDHIFGGIFVPSSNAYLISKYLEASKRNNIRLIGYDTNQENINGLKNDTIDFLICQNPYMQGFKGIKLLSDYLVMNKVPETSYHSPMTIVTKENIDSI</sequence>
<dbReference type="Pfam" id="PF00356">
    <property type="entry name" value="LacI"/>
    <property type="match status" value="1"/>
</dbReference>
<keyword evidence="1" id="KW-0805">Transcription regulation</keyword>
<evidence type="ECO:0000256" key="1">
    <source>
        <dbReference type="ARBA" id="ARBA00023015"/>
    </source>
</evidence>
<evidence type="ECO:0000313" key="6">
    <source>
        <dbReference type="Proteomes" id="UP000321080"/>
    </source>
</evidence>
<dbReference type="Proteomes" id="UP000321080">
    <property type="component" value="Unassembled WGS sequence"/>
</dbReference>
<dbReference type="Gene3D" id="1.10.260.40">
    <property type="entry name" value="lambda repressor-like DNA-binding domains"/>
    <property type="match status" value="1"/>
</dbReference>
<protein>
    <submittedName>
        <fullName evidence="5">Substrate-binding domain-containing protein</fullName>
    </submittedName>
</protein>
<keyword evidence="6" id="KW-1185">Reference proteome</keyword>
<organism evidence="5 6">
    <name type="scientific">Seonamhaeicola maritimus</name>
    <dbReference type="NCBI Taxonomy" id="2591822"/>
    <lineage>
        <taxon>Bacteria</taxon>
        <taxon>Pseudomonadati</taxon>
        <taxon>Bacteroidota</taxon>
        <taxon>Flavobacteriia</taxon>
        <taxon>Flavobacteriales</taxon>
        <taxon>Flavobacteriaceae</taxon>
    </lineage>
</organism>
<accession>A0A5C7GKV8</accession>
<gene>
    <name evidence="5" type="ORF">FUA22_03550</name>
</gene>
<dbReference type="SUPFAM" id="SSF47413">
    <property type="entry name" value="lambda repressor-like DNA-binding domains"/>
    <property type="match status" value="1"/>
</dbReference>
<feature type="domain" description="HTH lacI-type" evidence="4">
    <location>
        <begin position="37"/>
        <end position="91"/>
    </location>
</feature>
<dbReference type="CDD" id="cd01392">
    <property type="entry name" value="HTH_LacI"/>
    <property type="match status" value="1"/>
</dbReference>
<dbReference type="Pfam" id="PF13407">
    <property type="entry name" value="Peripla_BP_4"/>
    <property type="match status" value="1"/>
</dbReference>
<dbReference type="AlphaFoldDB" id="A0A5C7GKV8"/>
<keyword evidence="2" id="KW-0238">DNA-binding</keyword>
<name>A0A5C7GKV8_9FLAO</name>
<dbReference type="SUPFAM" id="SSF53822">
    <property type="entry name" value="Periplasmic binding protein-like I"/>
    <property type="match status" value="1"/>
</dbReference>
<dbReference type="GO" id="GO:0000976">
    <property type="term" value="F:transcription cis-regulatory region binding"/>
    <property type="evidence" value="ECO:0007669"/>
    <property type="project" value="TreeGrafter"/>
</dbReference>
<proteinExistence type="predicted"/>
<dbReference type="PROSITE" id="PS00356">
    <property type="entry name" value="HTH_LACI_1"/>
    <property type="match status" value="1"/>
</dbReference>
<keyword evidence="3" id="KW-0804">Transcription</keyword>
<dbReference type="InterPro" id="IPR028082">
    <property type="entry name" value="Peripla_BP_I"/>
</dbReference>
<dbReference type="Gene3D" id="3.40.50.2300">
    <property type="match status" value="2"/>
</dbReference>
<dbReference type="PROSITE" id="PS50932">
    <property type="entry name" value="HTH_LACI_2"/>
    <property type="match status" value="1"/>
</dbReference>
<reference evidence="5 6" key="1">
    <citation type="submission" date="2019-08" db="EMBL/GenBank/DDBJ databases">
        <title>Seonamhaeicola sediminis sp. nov., isolated from marine sediment.</title>
        <authorList>
            <person name="Cao W.R."/>
        </authorList>
    </citation>
    <scope>NUCLEOTIDE SEQUENCE [LARGE SCALE GENOMIC DNA]</scope>
    <source>
        <strain evidence="5 6">1505</strain>
    </source>
</reference>
<dbReference type="SMART" id="SM00354">
    <property type="entry name" value="HTH_LACI"/>
    <property type="match status" value="1"/>
</dbReference>
<dbReference type="PANTHER" id="PTHR30146:SF144">
    <property type="entry name" value="LACI-FAMILY TRANSCRIPTION REGULATOR"/>
    <property type="match status" value="1"/>
</dbReference>
<dbReference type="EMBL" id="VRKQ01000008">
    <property type="protein sequence ID" value="TXG38973.1"/>
    <property type="molecule type" value="Genomic_DNA"/>
</dbReference>
<dbReference type="OrthoDB" id="628703at2"/>
<dbReference type="GO" id="GO:0003700">
    <property type="term" value="F:DNA-binding transcription factor activity"/>
    <property type="evidence" value="ECO:0007669"/>
    <property type="project" value="TreeGrafter"/>
</dbReference>
<dbReference type="InterPro" id="IPR000843">
    <property type="entry name" value="HTH_LacI"/>
</dbReference>
<evidence type="ECO:0000313" key="5">
    <source>
        <dbReference type="EMBL" id="TXG38973.1"/>
    </source>
</evidence>
<evidence type="ECO:0000256" key="2">
    <source>
        <dbReference type="ARBA" id="ARBA00023125"/>
    </source>
</evidence>
<dbReference type="PANTHER" id="PTHR30146">
    <property type="entry name" value="LACI-RELATED TRANSCRIPTIONAL REPRESSOR"/>
    <property type="match status" value="1"/>
</dbReference>
<dbReference type="InterPro" id="IPR025997">
    <property type="entry name" value="SBP_2_dom"/>
</dbReference>
<evidence type="ECO:0000256" key="3">
    <source>
        <dbReference type="ARBA" id="ARBA00023163"/>
    </source>
</evidence>
<dbReference type="InterPro" id="IPR010982">
    <property type="entry name" value="Lambda_DNA-bd_dom_sf"/>
</dbReference>